<comment type="subcellular location">
    <subcellularLocation>
        <location evidence="1">Cell membrane</location>
        <topology evidence="1">Multi-pass membrane protein</topology>
    </subcellularLocation>
</comment>
<feature type="transmembrane region" description="Helical" evidence="6">
    <location>
        <begin position="229"/>
        <end position="255"/>
    </location>
</feature>
<feature type="transmembrane region" description="Helical" evidence="6">
    <location>
        <begin position="164"/>
        <end position="184"/>
    </location>
</feature>
<sequence>MKRVVARARLRVSLPGALTFAPGVACAHGLIASGNTAASFGWADEPWVVVLMALSMAAYATGYLRLRRRASPRSRSARVRATHLLAFAGGWVALALALFSPLDALSAALFSAHMVQHESMMLIAAPLLVMGRPLGVWMWALPRRMRMAVGGLVRTHAFSRCWRGLRWPLTAWLLHAAALWGWHMPAMFQAALLHPWIHSLQHASFLFTALLFWWTVAGEGARRQTDGHAMLSLFTTMVHTGALGALITLAPGLWYPLYVEPCSALGVDPLHDQQLGGLIMWVPAAAAYLVGGLAIAARWLSNRSAPALVTGQAAIVPRDGSP</sequence>
<evidence type="ECO:0000256" key="5">
    <source>
        <dbReference type="ARBA" id="ARBA00023136"/>
    </source>
</evidence>
<feature type="transmembrane region" description="Helical" evidence="6">
    <location>
        <begin position="275"/>
        <end position="296"/>
    </location>
</feature>
<evidence type="ECO:0000313" key="8">
    <source>
        <dbReference type="Proteomes" id="UP001386437"/>
    </source>
</evidence>
<name>A0ABU8J3T0_9BURK</name>
<dbReference type="Proteomes" id="UP001386437">
    <property type="component" value="Unassembled WGS sequence"/>
</dbReference>
<feature type="transmembrane region" description="Helical" evidence="6">
    <location>
        <begin position="12"/>
        <end position="34"/>
    </location>
</feature>
<evidence type="ECO:0000313" key="7">
    <source>
        <dbReference type="EMBL" id="MEI6002340.1"/>
    </source>
</evidence>
<gene>
    <name evidence="7" type="ORF">H3V53_36015</name>
</gene>
<dbReference type="EMBL" id="JACFYJ010000106">
    <property type="protein sequence ID" value="MEI6002340.1"/>
    <property type="molecule type" value="Genomic_DNA"/>
</dbReference>
<keyword evidence="8" id="KW-1185">Reference proteome</keyword>
<keyword evidence="4 6" id="KW-1133">Transmembrane helix</keyword>
<feature type="transmembrane region" description="Helical" evidence="6">
    <location>
        <begin position="84"/>
        <end position="102"/>
    </location>
</feature>
<dbReference type="RefSeq" id="WP_336601977.1">
    <property type="nucleotide sequence ID" value="NZ_JACFYJ010000106.1"/>
</dbReference>
<comment type="caution">
    <text evidence="7">The sequence shown here is derived from an EMBL/GenBank/DDBJ whole genome shotgun (WGS) entry which is preliminary data.</text>
</comment>
<evidence type="ECO:0000256" key="2">
    <source>
        <dbReference type="ARBA" id="ARBA00022475"/>
    </source>
</evidence>
<evidence type="ECO:0000256" key="4">
    <source>
        <dbReference type="ARBA" id="ARBA00022989"/>
    </source>
</evidence>
<evidence type="ECO:0000256" key="3">
    <source>
        <dbReference type="ARBA" id="ARBA00022692"/>
    </source>
</evidence>
<proteinExistence type="predicted"/>
<reference evidence="7 8" key="1">
    <citation type="journal article" date="2022" name="Arch. Microbiol.">
        <title>Paraburkholderia bengalensis sp. nov. isolated from roots of Oryza sativa, IR64.</title>
        <authorList>
            <person name="Nag P."/>
            <person name="Mondal N."/>
            <person name="Sarkar J."/>
            <person name="Das S."/>
        </authorList>
    </citation>
    <scope>NUCLEOTIDE SEQUENCE [LARGE SCALE GENOMIC DNA]</scope>
    <source>
        <strain evidence="7 8">IR64_4_BI</strain>
    </source>
</reference>
<protein>
    <submittedName>
        <fullName evidence="7">Cytochrome c oxidase assembly protein</fullName>
    </submittedName>
</protein>
<keyword evidence="3 6" id="KW-0812">Transmembrane</keyword>
<evidence type="ECO:0000256" key="6">
    <source>
        <dbReference type="SAM" id="Phobius"/>
    </source>
</evidence>
<evidence type="ECO:0000256" key="1">
    <source>
        <dbReference type="ARBA" id="ARBA00004651"/>
    </source>
</evidence>
<dbReference type="InterPro" id="IPR019108">
    <property type="entry name" value="Caa3_assmbl_CtaG-rel"/>
</dbReference>
<keyword evidence="2" id="KW-1003">Cell membrane</keyword>
<accession>A0ABU8J3T0</accession>
<keyword evidence="5 6" id="KW-0472">Membrane</keyword>
<feature type="transmembrane region" description="Helical" evidence="6">
    <location>
        <begin position="196"/>
        <end position="217"/>
    </location>
</feature>
<feature type="transmembrane region" description="Helical" evidence="6">
    <location>
        <begin position="122"/>
        <end position="141"/>
    </location>
</feature>
<dbReference type="Pfam" id="PF09678">
    <property type="entry name" value="Caa3_CtaG"/>
    <property type="match status" value="1"/>
</dbReference>
<feature type="transmembrane region" description="Helical" evidence="6">
    <location>
        <begin position="46"/>
        <end position="64"/>
    </location>
</feature>
<organism evidence="7 8">
    <name type="scientific">Paraburkholderia bengalensis</name>
    <dbReference type="NCBI Taxonomy" id="2747562"/>
    <lineage>
        <taxon>Bacteria</taxon>
        <taxon>Pseudomonadati</taxon>
        <taxon>Pseudomonadota</taxon>
        <taxon>Betaproteobacteria</taxon>
        <taxon>Burkholderiales</taxon>
        <taxon>Burkholderiaceae</taxon>
        <taxon>Paraburkholderia</taxon>
    </lineage>
</organism>